<dbReference type="GO" id="GO:0008270">
    <property type="term" value="F:zinc ion binding"/>
    <property type="evidence" value="ECO:0007669"/>
    <property type="project" value="UniProtKB-KW"/>
</dbReference>
<reference evidence="4 5" key="1">
    <citation type="submission" date="2020-08" db="EMBL/GenBank/DDBJ databases">
        <authorList>
            <person name="Koutsovoulos G."/>
            <person name="Danchin GJ E."/>
        </authorList>
    </citation>
    <scope>NUCLEOTIDE SEQUENCE [LARGE SCALE GENOMIC DNA]</scope>
</reference>
<dbReference type="OrthoDB" id="6359816at2759"/>
<gene>
    <name evidence="4" type="ORF">MENT_LOCUS24064</name>
</gene>
<feature type="compositionally biased region" description="Polar residues" evidence="2">
    <location>
        <begin position="136"/>
        <end position="170"/>
    </location>
</feature>
<dbReference type="AlphaFoldDB" id="A0A6V7VDM6"/>
<dbReference type="Proteomes" id="UP000580250">
    <property type="component" value="Unassembled WGS sequence"/>
</dbReference>
<keyword evidence="1" id="KW-0863">Zinc-finger</keyword>
<sequence length="303" mass="33843">MKKIIFENIKNNRIEEDNEITNNSDNNLNNLQQLKRPDLKGVFTCVICRKQFCHSSSLSRHKMQAHVKRSRCRICGEKIQSGTSALNSHMSTVHCQKSRRNRNNLPNDGTSSEDVLLPTIENHHPPNSPEKHQNSQHENANGEQIEKLNNSKNSNKIQVAESSNRANESVEDTSTITSAFQLLQQQQQHFILANLWSNIFSRQQTEQNTQENTTINIDNCNNENGMFSSQHGHAVSSTKTNEGVSIFNCLNSSCSTSSNHCSSSSSSSSSVIVQTTKIATNKTSTLTSPSIINSSSQQIRKMI</sequence>
<protein>
    <recommendedName>
        <fullName evidence="3">C2H2-type domain-containing protein</fullName>
    </recommendedName>
</protein>
<comment type="caution">
    <text evidence="4">The sequence shown here is derived from an EMBL/GenBank/DDBJ whole genome shotgun (WGS) entry which is preliminary data.</text>
</comment>
<dbReference type="InterPro" id="IPR013087">
    <property type="entry name" value="Znf_C2H2_type"/>
</dbReference>
<keyword evidence="1" id="KW-0862">Zinc</keyword>
<dbReference type="Gene3D" id="3.30.160.60">
    <property type="entry name" value="Classic Zinc Finger"/>
    <property type="match status" value="1"/>
</dbReference>
<evidence type="ECO:0000313" key="5">
    <source>
        <dbReference type="Proteomes" id="UP000580250"/>
    </source>
</evidence>
<evidence type="ECO:0000256" key="2">
    <source>
        <dbReference type="SAM" id="MobiDB-lite"/>
    </source>
</evidence>
<proteinExistence type="predicted"/>
<evidence type="ECO:0000259" key="3">
    <source>
        <dbReference type="PROSITE" id="PS50157"/>
    </source>
</evidence>
<evidence type="ECO:0000313" key="4">
    <source>
        <dbReference type="EMBL" id="CAD2172508.1"/>
    </source>
</evidence>
<feature type="domain" description="C2H2-type" evidence="3">
    <location>
        <begin position="43"/>
        <end position="71"/>
    </location>
</feature>
<feature type="compositionally biased region" description="Polar residues" evidence="2">
    <location>
        <begin position="103"/>
        <end position="113"/>
    </location>
</feature>
<accession>A0A6V7VDM6</accession>
<feature type="region of interest" description="Disordered" evidence="2">
    <location>
        <begin position="86"/>
        <end position="170"/>
    </location>
</feature>
<feature type="compositionally biased region" description="Polar residues" evidence="2">
    <location>
        <begin position="86"/>
        <end position="95"/>
    </location>
</feature>
<name>A0A6V7VDM6_MELEN</name>
<evidence type="ECO:0000256" key="1">
    <source>
        <dbReference type="PROSITE-ProRule" id="PRU00042"/>
    </source>
</evidence>
<dbReference type="PROSITE" id="PS00028">
    <property type="entry name" value="ZINC_FINGER_C2H2_1"/>
    <property type="match status" value="1"/>
</dbReference>
<keyword evidence="1" id="KW-0479">Metal-binding</keyword>
<dbReference type="PROSITE" id="PS50157">
    <property type="entry name" value="ZINC_FINGER_C2H2_2"/>
    <property type="match status" value="1"/>
</dbReference>
<feature type="compositionally biased region" description="Basic and acidic residues" evidence="2">
    <location>
        <begin position="121"/>
        <end position="135"/>
    </location>
</feature>
<dbReference type="EMBL" id="CAJEWN010000201">
    <property type="protein sequence ID" value="CAD2172508.1"/>
    <property type="molecule type" value="Genomic_DNA"/>
</dbReference>
<organism evidence="4 5">
    <name type="scientific">Meloidogyne enterolobii</name>
    <name type="common">Root-knot nematode worm</name>
    <name type="synonym">Meloidogyne mayaguensis</name>
    <dbReference type="NCBI Taxonomy" id="390850"/>
    <lineage>
        <taxon>Eukaryota</taxon>
        <taxon>Metazoa</taxon>
        <taxon>Ecdysozoa</taxon>
        <taxon>Nematoda</taxon>
        <taxon>Chromadorea</taxon>
        <taxon>Rhabditida</taxon>
        <taxon>Tylenchina</taxon>
        <taxon>Tylenchomorpha</taxon>
        <taxon>Tylenchoidea</taxon>
        <taxon>Meloidogynidae</taxon>
        <taxon>Meloidogyninae</taxon>
        <taxon>Meloidogyne</taxon>
    </lineage>
</organism>